<name>A0A8S5ULX2_9CAUD</name>
<organism evidence="1">
    <name type="scientific">Myoviridae sp. ctCo31</name>
    <dbReference type="NCBI Taxonomy" id="2825053"/>
    <lineage>
        <taxon>Viruses</taxon>
        <taxon>Duplodnaviria</taxon>
        <taxon>Heunggongvirae</taxon>
        <taxon>Uroviricota</taxon>
        <taxon>Caudoviricetes</taxon>
    </lineage>
</organism>
<dbReference type="Gene3D" id="3.40.960.10">
    <property type="entry name" value="VSR Endonuclease"/>
    <property type="match status" value="1"/>
</dbReference>
<accession>A0A8S5ULX2</accession>
<protein>
    <submittedName>
        <fullName evidence="1">Endonuclease-like protein</fullName>
    </submittedName>
</protein>
<proteinExistence type="predicted"/>
<keyword evidence="1" id="KW-0255">Endonuclease</keyword>
<sequence>MNGLELDFYIPEKNLAIEFNGDYWHSTSIDDDINQQLKKTNLCEQQGIHLIHIWEHEWLNNQEFIKELLKLYIEDKVH</sequence>
<evidence type="ECO:0000313" key="1">
    <source>
        <dbReference type="EMBL" id="DAF95480.1"/>
    </source>
</evidence>
<dbReference type="SUPFAM" id="SSF52980">
    <property type="entry name" value="Restriction endonuclease-like"/>
    <property type="match status" value="1"/>
</dbReference>
<reference evidence="1" key="1">
    <citation type="journal article" date="2021" name="Proc. Natl. Acad. Sci. U.S.A.">
        <title>A Catalog of Tens of Thousands of Viruses from Human Metagenomes Reveals Hidden Associations with Chronic Diseases.</title>
        <authorList>
            <person name="Tisza M.J."/>
            <person name="Buck C.B."/>
        </authorList>
    </citation>
    <scope>NUCLEOTIDE SEQUENCE</scope>
    <source>
        <strain evidence="1">CtCo31</strain>
    </source>
</reference>
<keyword evidence="1" id="KW-0540">Nuclease</keyword>
<keyword evidence="1" id="KW-0378">Hydrolase</keyword>
<dbReference type="GO" id="GO:0004519">
    <property type="term" value="F:endonuclease activity"/>
    <property type="evidence" value="ECO:0007669"/>
    <property type="project" value="UniProtKB-KW"/>
</dbReference>
<dbReference type="InterPro" id="IPR011335">
    <property type="entry name" value="Restrct_endonuc-II-like"/>
</dbReference>
<dbReference type="EMBL" id="BK016109">
    <property type="protein sequence ID" value="DAF95480.1"/>
    <property type="molecule type" value="Genomic_DNA"/>
</dbReference>